<dbReference type="RefSeq" id="WP_267150064.1">
    <property type="nucleotide sequence ID" value="NZ_JAPMLT010000001.1"/>
</dbReference>
<gene>
    <name evidence="9" type="ORF">OS242_02420</name>
</gene>
<keyword evidence="3" id="KW-1003">Cell membrane</keyword>
<dbReference type="SUPFAM" id="SSF103473">
    <property type="entry name" value="MFS general substrate transporter"/>
    <property type="match status" value="1"/>
</dbReference>
<dbReference type="InterPro" id="IPR020846">
    <property type="entry name" value="MFS_dom"/>
</dbReference>
<accession>A0ABT3WYJ7</accession>
<evidence type="ECO:0000313" key="9">
    <source>
        <dbReference type="EMBL" id="MCX7568827.1"/>
    </source>
</evidence>
<feature type="transmembrane region" description="Helical" evidence="7">
    <location>
        <begin position="86"/>
        <end position="115"/>
    </location>
</feature>
<evidence type="ECO:0000256" key="4">
    <source>
        <dbReference type="ARBA" id="ARBA00022692"/>
    </source>
</evidence>
<keyword evidence="6 7" id="KW-0472">Membrane</keyword>
<proteinExistence type="predicted"/>
<comment type="subcellular location">
    <subcellularLocation>
        <location evidence="1">Cell membrane</location>
        <topology evidence="1">Multi-pass membrane protein</topology>
    </subcellularLocation>
</comment>
<keyword evidence="5 7" id="KW-1133">Transmembrane helix</keyword>
<feature type="transmembrane region" description="Helical" evidence="7">
    <location>
        <begin position="291"/>
        <end position="309"/>
    </location>
</feature>
<feature type="transmembrane region" description="Helical" evidence="7">
    <location>
        <begin position="264"/>
        <end position="284"/>
    </location>
</feature>
<keyword evidence="10" id="KW-1185">Reference proteome</keyword>
<keyword evidence="2" id="KW-0813">Transport</keyword>
<keyword evidence="4 7" id="KW-0812">Transmembrane</keyword>
<dbReference type="Proteomes" id="UP001208017">
    <property type="component" value="Unassembled WGS sequence"/>
</dbReference>
<feature type="transmembrane region" description="Helical" evidence="7">
    <location>
        <begin position="380"/>
        <end position="400"/>
    </location>
</feature>
<dbReference type="Gene3D" id="1.20.1250.20">
    <property type="entry name" value="MFS general substrate transporter like domains"/>
    <property type="match status" value="1"/>
</dbReference>
<dbReference type="PANTHER" id="PTHR23513:SF11">
    <property type="entry name" value="STAPHYLOFERRIN A TRANSPORTER"/>
    <property type="match status" value="1"/>
</dbReference>
<protein>
    <submittedName>
        <fullName evidence="9">MFS transporter</fullName>
    </submittedName>
</protein>
<evidence type="ECO:0000259" key="8">
    <source>
        <dbReference type="PROSITE" id="PS50850"/>
    </source>
</evidence>
<dbReference type="PANTHER" id="PTHR23513">
    <property type="entry name" value="INTEGRAL MEMBRANE EFFLUX PROTEIN-RELATED"/>
    <property type="match status" value="1"/>
</dbReference>
<dbReference type="PROSITE" id="PS50850">
    <property type="entry name" value="MFS"/>
    <property type="match status" value="1"/>
</dbReference>
<feature type="transmembrane region" description="Helical" evidence="7">
    <location>
        <begin position="315"/>
        <end position="332"/>
    </location>
</feature>
<dbReference type="CDD" id="cd06173">
    <property type="entry name" value="MFS_MefA_like"/>
    <property type="match status" value="1"/>
</dbReference>
<feature type="transmembrane region" description="Helical" evidence="7">
    <location>
        <begin position="179"/>
        <end position="197"/>
    </location>
</feature>
<evidence type="ECO:0000256" key="5">
    <source>
        <dbReference type="ARBA" id="ARBA00022989"/>
    </source>
</evidence>
<evidence type="ECO:0000256" key="6">
    <source>
        <dbReference type="ARBA" id="ARBA00023136"/>
    </source>
</evidence>
<evidence type="ECO:0000313" key="10">
    <source>
        <dbReference type="Proteomes" id="UP001208017"/>
    </source>
</evidence>
<comment type="caution">
    <text evidence="9">The sequence shown here is derived from an EMBL/GenBank/DDBJ whole genome shotgun (WGS) entry which is preliminary data.</text>
</comment>
<dbReference type="InterPro" id="IPR036259">
    <property type="entry name" value="MFS_trans_sf"/>
</dbReference>
<reference evidence="9 10" key="1">
    <citation type="submission" date="2022-11" db="EMBL/GenBank/DDBJ databases">
        <title>Study of microbial diversity in lake waters.</title>
        <authorList>
            <person name="Zhang J."/>
        </authorList>
    </citation>
    <scope>NUCLEOTIDE SEQUENCE [LARGE SCALE GENOMIC DNA]</scope>
    <source>
        <strain evidence="9 10">DT12</strain>
    </source>
</reference>
<feature type="transmembrane region" description="Helical" evidence="7">
    <location>
        <begin position="352"/>
        <end position="374"/>
    </location>
</feature>
<feature type="domain" description="Major facilitator superfamily (MFS) profile" evidence="8">
    <location>
        <begin position="1"/>
        <end position="405"/>
    </location>
</feature>
<dbReference type="EMBL" id="JAPMLT010000001">
    <property type="protein sequence ID" value="MCX7568827.1"/>
    <property type="molecule type" value="Genomic_DNA"/>
</dbReference>
<name>A0ABT3WYJ7_9BACL</name>
<feature type="transmembrane region" description="Helical" evidence="7">
    <location>
        <begin position="231"/>
        <end position="252"/>
    </location>
</feature>
<sequence length="407" mass="44069">MANLEVKLPNQSRYALYSPSFRTYMGGSLVASVGEWMDIVALNWAALQMTDSPMLLALINACRLVPIFVLSFPAGMLADRYNRRKLLIGIQTFVTLLTFALGALLMTGAGFWMFAALVTARSVLMAMDPPVRNSMIPNLVEESAIPSAIALNTTVLNLSRIVGPATAGLLLTVIEPAQIFYVSGAALLVELICLCVIRMRPQRHRPAPKKAKAGMGEALIYIRRHPNVQSLLILAIVPMVFGFPYSSMMPLFAQDLYQLGPDGFGALLSVSAAGAIIGSFWLSLVGGRIGAGKWLVCSVIGFGVSLAAFMLMKDFFTAACAMFLVGLTSQTYRTLSRMTIQMQVPDHLRGRIMSIALMDRGFIPLGALLIGMVATQFGTLSAGLMMGVCCVTITLIMLAARRQIWEL</sequence>
<dbReference type="Pfam" id="PF05977">
    <property type="entry name" value="MFS_3"/>
    <property type="match status" value="1"/>
</dbReference>
<evidence type="ECO:0000256" key="2">
    <source>
        <dbReference type="ARBA" id="ARBA00022448"/>
    </source>
</evidence>
<feature type="transmembrane region" description="Helical" evidence="7">
    <location>
        <begin position="54"/>
        <end position="74"/>
    </location>
</feature>
<evidence type="ECO:0000256" key="1">
    <source>
        <dbReference type="ARBA" id="ARBA00004651"/>
    </source>
</evidence>
<dbReference type="InterPro" id="IPR010290">
    <property type="entry name" value="TM_effector"/>
</dbReference>
<evidence type="ECO:0000256" key="7">
    <source>
        <dbReference type="SAM" id="Phobius"/>
    </source>
</evidence>
<evidence type="ECO:0000256" key="3">
    <source>
        <dbReference type="ARBA" id="ARBA00022475"/>
    </source>
</evidence>
<organism evidence="9 10">
    <name type="scientific">Tumebacillus lacus</name>
    <dbReference type="NCBI Taxonomy" id="2995335"/>
    <lineage>
        <taxon>Bacteria</taxon>
        <taxon>Bacillati</taxon>
        <taxon>Bacillota</taxon>
        <taxon>Bacilli</taxon>
        <taxon>Bacillales</taxon>
        <taxon>Alicyclobacillaceae</taxon>
        <taxon>Tumebacillus</taxon>
    </lineage>
</organism>